<accession>A0ABT7YBI8</accession>
<dbReference type="Gene3D" id="2.40.160.20">
    <property type="match status" value="1"/>
</dbReference>
<name>A0ABT7YBI8_9BACT</name>
<gene>
    <name evidence="2" type="ORF">QVH07_06970</name>
</gene>
<comment type="caution">
    <text evidence="2">The sequence shown here is derived from an EMBL/GenBank/DDBJ whole genome shotgun (WGS) entry which is preliminary data.</text>
</comment>
<evidence type="ECO:0000313" key="2">
    <source>
        <dbReference type="EMBL" id="MDN3203884.1"/>
    </source>
</evidence>
<organism evidence="2 3">
    <name type="scientific">Algoriphagus sediminis</name>
    <dbReference type="NCBI Taxonomy" id="3057113"/>
    <lineage>
        <taxon>Bacteria</taxon>
        <taxon>Pseudomonadati</taxon>
        <taxon>Bacteroidota</taxon>
        <taxon>Cytophagia</taxon>
        <taxon>Cytophagales</taxon>
        <taxon>Cyclobacteriaceae</taxon>
        <taxon>Algoriphagus</taxon>
    </lineage>
</organism>
<evidence type="ECO:0008006" key="4">
    <source>
        <dbReference type="Google" id="ProtNLM"/>
    </source>
</evidence>
<keyword evidence="1" id="KW-0732">Signal</keyword>
<dbReference type="RefSeq" id="WP_289999441.1">
    <property type="nucleotide sequence ID" value="NZ_JAUEPH010000003.1"/>
</dbReference>
<dbReference type="Proteomes" id="UP001171916">
    <property type="component" value="Unassembled WGS sequence"/>
</dbReference>
<feature type="chain" id="PRO_5046116099" description="Outer membrane protein beta-barrel domain-containing protein" evidence="1">
    <location>
        <begin position="20"/>
        <end position="236"/>
    </location>
</feature>
<protein>
    <recommendedName>
        <fullName evidence="4">Outer membrane protein beta-barrel domain-containing protein</fullName>
    </recommendedName>
</protein>
<keyword evidence="3" id="KW-1185">Reference proteome</keyword>
<feature type="signal peptide" evidence="1">
    <location>
        <begin position="1"/>
        <end position="19"/>
    </location>
</feature>
<evidence type="ECO:0000313" key="3">
    <source>
        <dbReference type="Proteomes" id="UP001171916"/>
    </source>
</evidence>
<dbReference type="EMBL" id="JAUEPH010000003">
    <property type="protein sequence ID" value="MDN3203884.1"/>
    <property type="molecule type" value="Genomic_DNA"/>
</dbReference>
<proteinExistence type="predicted"/>
<sequence length="236" mass="27006">MKKIFILSFLVLGWHLANAQEKVDSLDNNYKIEKGRFFTSLTASLSQRSAENENQILRQVKNQNRYRFRIVGAGGYAIKDNFMVGLAGGYGRSKEDITFLNENQQEVTTQRLEQGFSIVPNMRNYIPLGRGQLQILVQTEFGLTFGESLQRNFYESEIDKIESEFIEINVGVSPGLVLFFDRHWAFETTVGIAGLSTRIEESITNDDLQNKTRIVQNNVDLRINLLNLNLGVAYYF</sequence>
<reference evidence="2" key="1">
    <citation type="submission" date="2023-06" db="EMBL/GenBank/DDBJ databases">
        <title>Robiginitalea aurantiacus sp. nov. and Algoriphagus sediminis sp. nov., isolated from coastal sediment.</title>
        <authorList>
            <person name="Zhou Z.Y."/>
            <person name="An J."/>
            <person name="Jia Y.W."/>
            <person name="Du Z.J."/>
        </authorList>
    </citation>
    <scope>NUCLEOTIDE SEQUENCE</scope>
    <source>
        <strain evidence="2">C2-7</strain>
    </source>
</reference>
<evidence type="ECO:0000256" key="1">
    <source>
        <dbReference type="SAM" id="SignalP"/>
    </source>
</evidence>